<dbReference type="InParanoid" id="A7EAZ9"/>
<dbReference type="RefSeq" id="XP_001596265.1">
    <property type="nucleotide sequence ID" value="XM_001596215.1"/>
</dbReference>
<accession>A7EAZ9</accession>
<dbReference type="KEGG" id="ssl:SS1G_02485"/>
<dbReference type="HOGENOM" id="CLU_3224856_0_0_1"/>
<dbReference type="EMBL" id="CH476623">
    <property type="protein sequence ID" value="EDN99627.1"/>
    <property type="molecule type" value="Genomic_DNA"/>
</dbReference>
<evidence type="ECO:0000313" key="1">
    <source>
        <dbReference type="EMBL" id="EDN99627.1"/>
    </source>
</evidence>
<name>A7EAZ9_SCLS1</name>
<keyword evidence="2" id="KW-1185">Reference proteome</keyword>
<dbReference type="Proteomes" id="UP000001312">
    <property type="component" value="Unassembled WGS sequence"/>
</dbReference>
<evidence type="ECO:0000313" key="2">
    <source>
        <dbReference type="Proteomes" id="UP000001312"/>
    </source>
</evidence>
<dbReference type="GeneID" id="5492622"/>
<proteinExistence type="predicted"/>
<gene>
    <name evidence="1" type="ORF">SS1G_02485</name>
</gene>
<organism evidence="1 2">
    <name type="scientific">Sclerotinia sclerotiorum (strain ATCC 18683 / 1980 / Ss-1)</name>
    <name type="common">White mold</name>
    <name type="synonym">Whetzelinia sclerotiorum</name>
    <dbReference type="NCBI Taxonomy" id="665079"/>
    <lineage>
        <taxon>Eukaryota</taxon>
        <taxon>Fungi</taxon>
        <taxon>Dikarya</taxon>
        <taxon>Ascomycota</taxon>
        <taxon>Pezizomycotina</taxon>
        <taxon>Leotiomycetes</taxon>
        <taxon>Helotiales</taxon>
        <taxon>Sclerotiniaceae</taxon>
        <taxon>Sclerotinia</taxon>
    </lineage>
</organism>
<sequence length="44" mass="4641">MSGDEIGENERGGLVHFVKGIAIAILSAQLCLGEENMGIAKQKL</sequence>
<protein>
    <submittedName>
        <fullName evidence="1">Uncharacterized protein</fullName>
    </submittedName>
</protein>
<reference evidence="2" key="1">
    <citation type="journal article" date="2011" name="PLoS Genet.">
        <title>Genomic analysis of the necrotrophic fungal pathogens Sclerotinia sclerotiorum and Botrytis cinerea.</title>
        <authorList>
            <person name="Amselem J."/>
            <person name="Cuomo C.A."/>
            <person name="van Kan J.A."/>
            <person name="Viaud M."/>
            <person name="Benito E.P."/>
            <person name="Couloux A."/>
            <person name="Coutinho P.M."/>
            <person name="de Vries R.P."/>
            <person name="Dyer P.S."/>
            <person name="Fillinger S."/>
            <person name="Fournier E."/>
            <person name="Gout L."/>
            <person name="Hahn M."/>
            <person name="Kohn L."/>
            <person name="Lapalu N."/>
            <person name="Plummer K.M."/>
            <person name="Pradier J.M."/>
            <person name="Quevillon E."/>
            <person name="Sharon A."/>
            <person name="Simon A."/>
            <person name="ten Have A."/>
            <person name="Tudzynski B."/>
            <person name="Tudzynski P."/>
            <person name="Wincker P."/>
            <person name="Andrew M."/>
            <person name="Anthouard V."/>
            <person name="Beever R.E."/>
            <person name="Beffa R."/>
            <person name="Benoit I."/>
            <person name="Bouzid O."/>
            <person name="Brault B."/>
            <person name="Chen Z."/>
            <person name="Choquer M."/>
            <person name="Collemare J."/>
            <person name="Cotton P."/>
            <person name="Danchin E.G."/>
            <person name="Da Silva C."/>
            <person name="Gautier A."/>
            <person name="Giraud C."/>
            <person name="Giraud T."/>
            <person name="Gonzalez C."/>
            <person name="Grossetete S."/>
            <person name="Guldener U."/>
            <person name="Henrissat B."/>
            <person name="Howlett B.J."/>
            <person name="Kodira C."/>
            <person name="Kretschmer M."/>
            <person name="Lappartient A."/>
            <person name="Leroch M."/>
            <person name="Levis C."/>
            <person name="Mauceli E."/>
            <person name="Neuveglise C."/>
            <person name="Oeser B."/>
            <person name="Pearson M."/>
            <person name="Poulain J."/>
            <person name="Poussereau N."/>
            <person name="Quesneville H."/>
            <person name="Rascle C."/>
            <person name="Schumacher J."/>
            <person name="Segurens B."/>
            <person name="Sexton A."/>
            <person name="Silva E."/>
            <person name="Sirven C."/>
            <person name="Soanes D.M."/>
            <person name="Talbot N.J."/>
            <person name="Templeton M."/>
            <person name="Yandava C."/>
            <person name="Yarden O."/>
            <person name="Zeng Q."/>
            <person name="Rollins J.A."/>
            <person name="Lebrun M.H."/>
            <person name="Dickman M."/>
        </authorList>
    </citation>
    <scope>NUCLEOTIDE SEQUENCE [LARGE SCALE GENOMIC DNA]</scope>
    <source>
        <strain evidence="2">ATCC 18683 / 1980 / Ss-1</strain>
    </source>
</reference>
<dbReference type="AlphaFoldDB" id="A7EAZ9"/>